<reference evidence="3" key="1">
    <citation type="journal article" date="2018" name="Gigascience">
        <title>Genome assembly of the Pink Ipe (Handroanthus impetiginosus, Bignoniaceae), a highly valued, ecologically keystone Neotropical timber forest tree.</title>
        <authorList>
            <person name="Silva-Junior O.B."/>
            <person name="Grattapaglia D."/>
            <person name="Novaes E."/>
            <person name="Collevatti R.G."/>
        </authorList>
    </citation>
    <scope>NUCLEOTIDE SEQUENCE [LARGE SCALE GENOMIC DNA]</scope>
    <source>
        <strain evidence="3">cv. UFG-1</strain>
    </source>
</reference>
<name>A0A2G9GX78_9LAMI</name>
<keyword evidence="1" id="KW-0472">Membrane</keyword>
<evidence type="ECO:0000313" key="3">
    <source>
        <dbReference type="Proteomes" id="UP000231279"/>
    </source>
</evidence>
<dbReference type="PANTHER" id="PTHR44991">
    <property type="entry name" value="IMMUNOGLOBULIN SUPERFAMILY MEMBER 5"/>
    <property type="match status" value="1"/>
</dbReference>
<dbReference type="STRING" id="429701.A0A2G9GX78"/>
<dbReference type="PANTHER" id="PTHR44991:SF1">
    <property type="entry name" value="IMMUNOGLOBULIN SUPERFAMILY MEMBER 5"/>
    <property type="match status" value="1"/>
</dbReference>
<keyword evidence="1" id="KW-1133">Transmembrane helix</keyword>
<dbReference type="AlphaFoldDB" id="A0A2G9GX78"/>
<feature type="transmembrane region" description="Helical" evidence="1">
    <location>
        <begin position="6"/>
        <end position="25"/>
    </location>
</feature>
<dbReference type="OrthoDB" id="258495at2759"/>
<accession>A0A2G9GX78</accession>
<keyword evidence="3" id="KW-1185">Reference proteome</keyword>
<comment type="caution">
    <text evidence="2">The sequence shown here is derived from an EMBL/GenBank/DDBJ whole genome shotgun (WGS) entry which is preliminary data.</text>
</comment>
<protein>
    <submittedName>
        <fullName evidence="2">Uncharacterized protein</fullName>
    </submittedName>
</protein>
<sequence length="316" mass="34471">MTKWLHLTLVAISAAVLVFILLLILKRCFRTRKPQNFDVSDAERSQNLQNGIARLHQVSPHNHHVDRNNSNKTNYYLFKRGTSARPVFSWADHPSLVTDAVENGWSRFAFTNFTSSPSVKSASLLLGACGSGDTNEPNVEIGWEVSEGSADFMQKIRLNPNLKNTIKNPSSSMGAFSAIRTALPLPGPNLGNSSFPQEAYFEIKILDSNENGDDLSEKKGKSEGDKIKLIGEDFNAKNSPVSLDHVKSSHSQRRTKLEEMKIGGKTEVISISVGLTGGGPLPLKIPGSYQGSIGFNSSGSVYLNGLEHHFACTLDG</sequence>
<evidence type="ECO:0000256" key="1">
    <source>
        <dbReference type="SAM" id="Phobius"/>
    </source>
</evidence>
<gene>
    <name evidence="2" type="ORF">CDL12_17531</name>
</gene>
<proteinExistence type="predicted"/>
<organism evidence="2 3">
    <name type="scientific">Handroanthus impetiginosus</name>
    <dbReference type="NCBI Taxonomy" id="429701"/>
    <lineage>
        <taxon>Eukaryota</taxon>
        <taxon>Viridiplantae</taxon>
        <taxon>Streptophyta</taxon>
        <taxon>Embryophyta</taxon>
        <taxon>Tracheophyta</taxon>
        <taxon>Spermatophyta</taxon>
        <taxon>Magnoliopsida</taxon>
        <taxon>eudicotyledons</taxon>
        <taxon>Gunneridae</taxon>
        <taxon>Pentapetalae</taxon>
        <taxon>asterids</taxon>
        <taxon>lamiids</taxon>
        <taxon>Lamiales</taxon>
        <taxon>Bignoniaceae</taxon>
        <taxon>Crescentiina</taxon>
        <taxon>Tabebuia alliance</taxon>
        <taxon>Handroanthus</taxon>
    </lineage>
</organism>
<dbReference type="Proteomes" id="UP000231279">
    <property type="component" value="Unassembled WGS sequence"/>
</dbReference>
<dbReference type="EMBL" id="NKXS01003401">
    <property type="protein sequence ID" value="PIN09889.1"/>
    <property type="molecule type" value="Genomic_DNA"/>
</dbReference>
<evidence type="ECO:0000313" key="2">
    <source>
        <dbReference type="EMBL" id="PIN09889.1"/>
    </source>
</evidence>
<keyword evidence="1" id="KW-0812">Transmembrane</keyword>